<dbReference type="AlphaFoldDB" id="A0A6A4GKE5"/>
<accession>A0A6A4GKE5</accession>
<evidence type="ECO:0000313" key="2">
    <source>
        <dbReference type="Proteomes" id="UP000799118"/>
    </source>
</evidence>
<dbReference type="Proteomes" id="UP000799118">
    <property type="component" value="Unassembled WGS sequence"/>
</dbReference>
<proteinExistence type="predicted"/>
<dbReference type="EMBL" id="ML769922">
    <property type="protein sequence ID" value="KAE9386008.1"/>
    <property type="molecule type" value="Genomic_DNA"/>
</dbReference>
<name>A0A6A4GKE5_9AGAR</name>
<organism evidence="1 2">
    <name type="scientific">Gymnopus androsaceus JB14</name>
    <dbReference type="NCBI Taxonomy" id="1447944"/>
    <lineage>
        <taxon>Eukaryota</taxon>
        <taxon>Fungi</taxon>
        <taxon>Dikarya</taxon>
        <taxon>Basidiomycota</taxon>
        <taxon>Agaricomycotina</taxon>
        <taxon>Agaricomycetes</taxon>
        <taxon>Agaricomycetidae</taxon>
        <taxon>Agaricales</taxon>
        <taxon>Marasmiineae</taxon>
        <taxon>Omphalotaceae</taxon>
        <taxon>Gymnopus</taxon>
    </lineage>
</organism>
<reference evidence="1" key="1">
    <citation type="journal article" date="2019" name="Environ. Microbiol.">
        <title>Fungal ecological strategies reflected in gene transcription - a case study of two litter decomposers.</title>
        <authorList>
            <person name="Barbi F."/>
            <person name="Kohler A."/>
            <person name="Barry K."/>
            <person name="Baskaran P."/>
            <person name="Daum C."/>
            <person name="Fauchery L."/>
            <person name="Ihrmark K."/>
            <person name="Kuo A."/>
            <person name="LaButti K."/>
            <person name="Lipzen A."/>
            <person name="Morin E."/>
            <person name="Grigoriev I.V."/>
            <person name="Henrissat B."/>
            <person name="Lindahl B."/>
            <person name="Martin F."/>
        </authorList>
    </citation>
    <scope>NUCLEOTIDE SEQUENCE</scope>
    <source>
        <strain evidence="1">JB14</strain>
    </source>
</reference>
<gene>
    <name evidence="1" type="ORF">BT96DRAFT_1006510</name>
</gene>
<evidence type="ECO:0000313" key="1">
    <source>
        <dbReference type="EMBL" id="KAE9386008.1"/>
    </source>
</evidence>
<protein>
    <submittedName>
        <fullName evidence="1">Uncharacterized protein</fullName>
    </submittedName>
</protein>
<keyword evidence="2" id="KW-1185">Reference proteome</keyword>
<sequence length="81" mass="9384">MQSSTVVMYEAEFNTLKTDEERVAWLESMKKVKETWLQHATLYHQWEVARNREQNAPFVEHLTALSAAVVSQWTAAAGRVF</sequence>